<accession>A0ABQ1Y423</accession>
<gene>
    <name evidence="5" type="primary">hsdS</name>
    <name evidence="5" type="ORF">GCM10008013_03090</name>
</gene>
<dbReference type="InterPro" id="IPR000055">
    <property type="entry name" value="Restrct_endonuc_typeI_TRD"/>
</dbReference>
<dbReference type="PANTHER" id="PTHR30408:SF13">
    <property type="entry name" value="TYPE I RESTRICTION ENZYME HINDI SPECIFICITY SUBUNIT"/>
    <property type="match status" value="1"/>
</dbReference>
<dbReference type="EMBL" id="BMFT01000001">
    <property type="protein sequence ID" value="GGH11356.1"/>
    <property type="molecule type" value="Genomic_DNA"/>
</dbReference>
<evidence type="ECO:0000256" key="1">
    <source>
        <dbReference type="ARBA" id="ARBA00010923"/>
    </source>
</evidence>
<dbReference type="InterPro" id="IPR052021">
    <property type="entry name" value="Type-I_RS_S_subunit"/>
</dbReference>
<evidence type="ECO:0000256" key="3">
    <source>
        <dbReference type="ARBA" id="ARBA00023125"/>
    </source>
</evidence>
<feature type="domain" description="Type I restriction modification DNA specificity" evidence="4">
    <location>
        <begin position="4"/>
        <end position="175"/>
    </location>
</feature>
<reference evidence="6" key="1">
    <citation type="journal article" date="2019" name="Int. J. Syst. Evol. Microbiol.">
        <title>The Global Catalogue of Microorganisms (GCM) 10K type strain sequencing project: providing services to taxonomists for standard genome sequencing and annotation.</title>
        <authorList>
            <consortium name="The Broad Institute Genomics Platform"/>
            <consortium name="The Broad Institute Genome Sequencing Center for Infectious Disease"/>
            <person name="Wu L."/>
            <person name="Ma J."/>
        </authorList>
    </citation>
    <scope>NUCLEOTIDE SEQUENCE [LARGE SCALE GENOMIC DNA]</scope>
    <source>
        <strain evidence="6">CGMCC 1.12769</strain>
    </source>
</reference>
<proteinExistence type="inferred from homology"/>
<keyword evidence="6" id="KW-1185">Reference proteome</keyword>
<dbReference type="CDD" id="cd17246">
    <property type="entry name" value="RMtype1_S_SonII-TRD2-CR2_like"/>
    <property type="match status" value="1"/>
</dbReference>
<comment type="caution">
    <text evidence="5">The sequence shown here is derived from an EMBL/GenBank/DDBJ whole genome shotgun (WGS) entry which is preliminary data.</text>
</comment>
<dbReference type="Proteomes" id="UP000659344">
    <property type="component" value="Unassembled WGS sequence"/>
</dbReference>
<evidence type="ECO:0000313" key="6">
    <source>
        <dbReference type="Proteomes" id="UP000659344"/>
    </source>
</evidence>
<dbReference type="PANTHER" id="PTHR30408">
    <property type="entry name" value="TYPE-1 RESTRICTION ENZYME ECOKI SPECIFICITY PROTEIN"/>
    <property type="match status" value="1"/>
</dbReference>
<dbReference type="Pfam" id="PF01420">
    <property type="entry name" value="Methylase_S"/>
    <property type="match status" value="2"/>
</dbReference>
<evidence type="ECO:0000313" key="5">
    <source>
        <dbReference type="EMBL" id="GGH11356.1"/>
    </source>
</evidence>
<dbReference type="Gene3D" id="3.90.220.20">
    <property type="entry name" value="DNA methylase specificity domains"/>
    <property type="match status" value="2"/>
</dbReference>
<sequence length="416" mass="48023">MNFEKIGDIVEVYDSLHHTPKNYLDSGYPMVRVKDIKQGFLTLRDVAYVDEDVYKEFTKKYIPQIGDVVLSRVGSYGIPCFVQTNEVFCLGQNTVVLHPVEVEPKYLYYCLSSNIVQNQIEKLVTGSTQKTISLKSIKEVEIPFPNKETQEKVGDFFFNIDSKLNANKEIIDNVEELSQTLFKHWFIDFEFPNEEGLPYKSSGGKMVESELGEIPEGWKVYKLNDFTESVSKSINKNNIQFARFLNTSDILEGYVGNVDLSPTDKMPGQAKKLIKKDDILYSEIRPKNKRYAFVNFDSYEYVVSTKLMVLRVDKEIYSSKLLYLWLIMPEVINELQQIAEDRSGTFPQITFNTLSEFKFVIPNQEVLNRLAEPLEKLIDVQMELKEENEKLIELRDSLLPKLLSGEIEIPDESVVD</sequence>
<name>A0ABQ1Y423_9BACL</name>
<keyword evidence="2" id="KW-0680">Restriction system</keyword>
<evidence type="ECO:0000256" key="2">
    <source>
        <dbReference type="ARBA" id="ARBA00022747"/>
    </source>
</evidence>
<keyword evidence="3" id="KW-0238">DNA-binding</keyword>
<comment type="similarity">
    <text evidence="1">Belongs to the type-I restriction system S methylase family.</text>
</comment>
<dbReference type="RefSeq" id="WP_188535142.1">
    <property type="nucleotide sequence ID" value="NZ_BMFT01000001.1"/>
</dbReference>
<feature type="domain" description="Type I restriction modification DNA specificity" evidence="4">
    <location>
        <begin position="215"/>
        <end position="393"/>
    </location>
</feature>
<protein>
    <submittedName>
        <fullName evidence="5">Specificity protein S</fullName>
    </submittedName>
</protein>
<dbReference type="InterPro" id="IPR044946">
    <property type="entry name" value="Restrct_endonuc_typeI_TRD_sf"/>
</dbReference>
<evidence type="ECO:0000259" key="4">
    <source>
        <dbReference type="Pfam" id="PF01420"/>
    </source>
</evidence>
<dbReference type="SUPFAM" id="SSF116734">
    <property type="entry name" value="DNA methylase specificity domain"/>
    <property type="match status" value="2"/>
</dbReference>
<organism evidence="5 6">
    <name type="scientific">Paenibacillus segetis</name>
    <dbReference type="NCBI Taxonomy" id="1325360"/>
    <lineage>
        <taxon>Bacteria</taxon>
        <taxon>Bacillati</taxon>
        <taxon>Bacillota</taxon>
        <taxon>Bacilli</taxon>
        <taxon>Bacillales</taxon>
        <taxon>Paenibacillaceae</taxon>
        <taxon>Paenibacillus</taxon>
    </lineage>
</organism>